<dbReference type="OrthoDB" id="6284179at2759"/>
<evidence type="ECO:0000256" key="1">
    <source>
        <dbReference type="SAM" id="Phobius"/>
    </source>
</evidence>
<feature type="transmembrane region" description="Helical" evidence="1">
    <location>
        <begin position="74"/>
        <end position="100"/>
    </location>
</feature>
<evidence type="ECO:0000313" key="2">
    <source>
        <dbReference type="EMBL" id="KAA0198535.1"/>
    </source>
</evidence>
<keyword evidence="1" id="KW-1133">Transmembrane helix</keyword>
<proteinExistence type="predicted"/>
<keyword evidence="1" id="KW-0812">Transmembrane</keyword>
<comment type="caution">
    <text evidence="2">The sequence shown here is derived from an EMBL/GenBank/DDBJ whole genome shotgun (WGS) entry which is preliminary data.</text>
</comment>
<dbReference type="AlphaFoldDB" id="A0A8E0VN56"/>
<reference evidence="2" key="1">
    <citation type="submission" date="2019-05" db="EMBL/GenBank/DDBJ databases">
        <title>Annotation for the trematode Fasciolopsis buski.</title>
        <authorList>
            <person name="Choi Y.-J."/>
        </authorList>
    </citation>
    <scope>NUCLEOTIDE SEQUENCE</scope>
    <source>
        <strain evidence="2">HT</strain>
        <tissue evidence="2">Whole worm</tissue>
    </source>
</reference>
<name>A0A8E0VN56_9TREM</name>
<gene>
    <name evidence="2" type="ORF">FBUS_04968</name>
</gene>
<accession>A0A8E0VN56</accession>
<keyword evidence="1" id="KW-0472">Membrane</keyword>
<dbReference type="EMBL" id="LUCM01001661">
    <property type="protein sequence ID" value="KAA0198535.1"/>
    <property type="molecule type" value="Genomic_DNA"/>
</dbReference>
<keyword evidence="3" id="KW-1185">Reference proteome</keyword>
<sequence length="250" mass="28219">MASRSDINDSLVLENITARLLENNWTSDAQFTDRRTMYSSNSEEGLISHHRDLVNWPLTSPNYQDTREFLDRPLMGIAIIGGFFLSISLLLVVAVVVFYLKRNTVFVLEKSVHGGFYRSTDQSTVIGQTSAARNLGKQALRTSRMHKREDCTDDTYEDEELYSDEDFTDDSLQEVNFDELSTPNRSRASAFGSYALYPDHLLFANPENISHLGGCNHRFTSDKMLVSQAHCAGIPQLAITQTQVGIYSKM</sequence>
<dbReference type="Proteomes" id="UP000728185">
    <property type="component" value="Unassembled WGS sequence"/>
</dbReference>
<evidence type="ECO:0000313" key="3">
    <source>
        <dbReference type="Proteomes" id="UP000728185"/>
    </source>
</evidence>
<organism evidence="2 3">
    <name type="scientific">Fasciolopsis buskii</name>
    <dbReference type="NCBI Taxonomy" id="27845"/>
    <lineage>
        <taxon>Eukaryota</taxon>
        <taxon>Metazoa</taxon>
        <taxon>Spiralia</taxon>
        <taxon>Lophotrochozoa</taxon>
        <taxon>Platyhelminthes</taxon>
        <taxon>Trematoda</taxon>
        <taxon>Digenea</taxon>
        <taxon>Plagiorchiida</taxon>
        <taxon>Echinostomata</taxon>
        <taxon>Echinostomatoidea</taxon>
        <taxon>Fasciolidae</taxon>
        <taxon>Fasciolopsis</taxon>
    </lineage>
</organism>
<protein>
    <submittedName>
        <fullName evidence="2">Uncharacterized protein</fullName>
    </submittedName>
</protein>